<dbReference type="PROSITE" id="PS51375">
    <property type="entry name" value="PPR"/>
    <property type="match status" value="9"/>
</dbReference>
<dbReference type="OrthoDB" id="1927821at2759"/>
<organism evidence="3 4">
    <name type="scientific">Vanilla planifolia</name>
    <name type="common">Vanilla</name>
    <dbReference type="NCBI Taxonomy" id="51239"/>
    <lineage>
        <taxon>Eukaryota</taxon>
        <taxon>Viridiplantae</taxon>
        <taxon>Streptophyta</taxon>
        <taxon>Embryophyta</taxon>
        <taxon>Tracheophyta</taxon>
        <taxon>Spermatophyta</taxon>
        <taxon>Magnoliopsida</taxon>
        <taxon>Liliopsida</taxon>
        <taxon>Asparagales</taxon>
        <taxon>Orchidaceae</taxon>
        <taxon>Vanilloideae</taxon>
        <taxon>Vanilleae</taxon>
        <taxon>Vanilla</taxon>
    </lineage>
</organism>
<keyword evidence="4" id="KW-1185">Reference proteome</keyword>
<comment type="caution">
    <text evidence="3">The sequence shown here is derived from an EMBL/GenBank/DDBJ whole genome shotgun (WGS) entry which is preliminary data.</text>
</comment>
<feature type="repeat" description="PPR" evidence="2">
    <location>
        <begin position="482"/>
        <end position="516"/>
    </location>
</feature>
<feature type="repeat" description="PPR" evidence="2">
    <location>
        <begin position="102"/>
        <end position="136"/>
    </location>
</feature>
<dbReference type="FunFam" id="1.25.40.10:FF:000442">
    <property type="entry name" value="Pentatricopeptide repeat-containing protein At3g49710"/>
    <property type="match status" value="1"/>
</dbReference>
<dbReference type="FunFam" id="1.25.40.10:FF:000688">
    <property type="entry name" value="Pentatricopeptide repeat-containing protein"/>
    <property type="match status" value="1"/>
</dbReference>
<dbReference type="PANTHER" id="PTHR47926:SF343">
    <property type="entry name" value="PENTACOTRIPEPTIDE-REPEAT REGION OF PRORP DOMAIN-CONTAINING PROTEIN"/>
    <property type="match status" value="1"/>
</dbReference>
<dbReference type="AlphaFoldDB" id="A0A835U7R9"/>
<dbReference type="Gene3D" id="1.25.40.10">
    <property type="entry name" value="Tetratricopeptide repeat domain"/>
    <property type="match status" value="6"/>
</dbReference>
<dbReference type="NCBIfam" id="TIGR00756">
    <property type="entry name" value="PPR"/>
    <property type="match status" value="8"/>
</dbReference>
<evidence type="ECO:0008006" key="5">
    <source>
        <dbReference type="Google" id="ProtNLM"/>
    </source>
</evidence>
<name>A0A835U7R9_VANPL</name>
<dbReference type="Proteomes" id="UP000636800">
    <property type="component" value="Unassembled WGS sequence"/>
</dbReference>
<dbReference type="InterPro" id="IPR011990">
    <property type="entry name" value="TPR-like_helical_dom_sf"/>
</dbReference>
<feature type="repeat" description="PPR" evidence="2">
    <location>
        <begin position="381"/>
        <end position="415"/>
    </location>
</feature>
<feature type="repeat" description="PPR" evidence="2">
    <location>
        <begin position="71"/>
        <end position="101"/>
    </location>
</feature>
<dbReference type="InterPro" id="IPR046848">
    <property type="entry name" value="E_motif"/>
</dbReference>
<protein>
    <recommendedName>
        <fullName evidence="5">Pentatricopeptide repeat-containing protein</fullName>
    </recommendedName>
</protein>
<dbReference type="Pfam" id="PF20431">
    <property type="entry name" value="E_motif"/>
    <property type="match status" value="1"/>
</dbReference>
<feature type="repeat" description="PPR" evidence="2">
    <location>
        <begin position="583"/>
        <end position="617"/>
    </location>
</feature>
<dbReference type="GO" id="GO:0009451">
    <property type="term" value="P:RNA modification"/>
    <property type="evidence" value="ECO:0007669"/>
    <property type="project" value="InterPro"/>
</dbReference>
<evidence type="ECO:0000256" key="2">
    <source>
        <dbReference type="PROSITE-ProRule" id="PRU00708"/>
    </source>
</evidence>
<feature type="repeat" description="PPR" evidence="2">
    <location>
        <begin position="350"/>
        <end position="380"/>
    </location>
</feature>
<dbReference type="SUPFAM" id="SSF48452">
    <property type="entry name" value="TPR-like"/>
    <property type="match status" value="1"/>
</dbReference>
<proteinExistence type="predicted"/>
<gene>
    <name evidence="3" type="ORF">HPP92_026367</name>
</gene>
<feature type="repeat" description="PPR" evidence="2">
    <location>
        <begin position="315"/>
        <end position="349"/>
    </location>
</feature>
<sequence length="798" mass="89002">MAHSRALQLVKLLQPCIQKKLLLSGKAVHAQALTSGLSFDTFLSNRLVELYSRCDLFDYAFNAFYSIPNPNVFSWNAILSSTAKAASFELAFQLFEQMPERNVVSWNTMISALARRGQEEKAVELYHGMVQQGLIPSHFTFASVLSAFSSLMDLSEGRKCHGLAVKVGLDFNLFVENALLAMYTKCESLVDAVKLFEDIPDPNEVSFTALMGGLVQSGLAEEALRLFTRMHRCGISVDQISVSSVLGACAKFHGAVLNPDEISSYYAYGQVIHALVLRHGFESELHVGNSLIDMYAKHGNMDNADLIFKMMPEINVVSWNVMISGYGQNGDANKAIEMWQLMQQSHFEADEVTYISLLSSCVKSGDTETATQFFYKMNSPSVASWNALLSVYSQNEGHKEGIELFRKMQFLNAEPNRTTFAIVLGSCSATGLLEYGKQLHASSVRYMLHEDMFVSSGLVDMYSKCGHIDAARRVFDGMCERDVVSWNSMIAAFSRHSLNKECFSFFKLMREDHMSPTESSYASLANCCARLSSLPQGRQIHAQILKDGYDADVYVGSSLIDMYTKCGFIVEARRFFDSMPTKNIVSWNEMIHGYAQNGYGEEAIVLFEYMLRSKEKPDVVTFIGVLTACSHCGFVDEGIKFFDSMKNEHGIEPLADHYTCILDALGRAGRLSEAKLLLDRMPCNDDPIVWEVVLASCVVHGDISLGTRAAEELFRIDPNNSAPYVLLANMYASKGRWFDASAVRKLMSERRVVKDRGYSWINQKGDIRVFMVDDCLESVNCDGGKSNCDAHLDDIVAS</sequence>
<dbReference type="Pfam" id="PF13041">
    <property type="entry name" value="PPR_2"/>
    <property type="match status" value="6"/>
</dbReference>
<feature type="repeat" description="PPR" evidence="2">
    <location>
        <begin position="618"/>
        <end position="653"/>
    </location>
</feature>
<dbReference type="Pfam" id="PF01535">
    <property type="entry name" value="PPR"/>
    <property type="match status" value="1"/>
</dbReference>
<evidence type="ECO:0000256" key="1">
    <source>
        <dbReference type="ARBA" id="ARBA00022737"/>
    </source>
</evidence>
<evidence type="ECO:0000313" key="3">
    <source>
        <dbReference type="EMBL" id="KAG0451568.1"/>
    </source>
</evidence>
<accession>A0A835U7R9</accession>
<keyword evidence="1" id="KW-0677">Repeat</keyword>
<dbReference type="InterPro" id="IPR002885">
    <property type="entry name" value="PPR_rpt"/>
</dbReference>
<evidence type="ECO:0000313" key="4">
    <source>
        <dbReference type="Proteomes" id="UP000636800"/>
    </source>
</evidence>
<reference evidence="3 4" key="1">
    <citation type="journal article" date="2020" name="Nat. Food">
        <title>A phased Vanilla planifolia genome enables genetic improvement of flavour and production.</title>
        <authorList>
            <person name="Hasing T."/>
            <person name="Tang H."/>
            <person name="Brym M."/>
            <person name="Khazi F."/>
            <person name="Huang T."/>
            <person name="Chambers A.H."/>
        </authorList>
    </citation>
    <scope>NUCLEOTIDE SEQUENCE [LARGE SCALE GENOMIC DNA]</scope>
    <source>
        <tissue evidence="3">Leaf</tissue>
    </source>
</reference>
<dbReference type="FunFam" id="1.25.40.10:FF:000073">
    <property type="entry name" value="Pentatricopeptide repeat-containing protein chloroplastic"/>
    <property type="match status" value="1"/>
</dbReference>
<dbReference type="EMBL" id="JADCNL010000051">
    <property type="protein sequence ID" value="KAG0451568.1"/>
    <property type="molecule type" value="Genomic_DNA"/>
</dbReference>
<feature type="repeat" description="PPR" evidence="2">
    <location>
        <begin position="203"/>
        <end position="237"/>
    </location>
</feature>
<dbReference type="FunFam" id="1.25.40.10:FF:001093">
    <property type="entry name" value="Pentatricopeptide repeat-containing protein At2g34400"/>
    <property type="match status" value="1"/>
</dbReference>
<dbReference type="FunFam" id="1.25.40.10:FF:000436">
    <property type="entry name" value="Pentatricopeptide repeat-containing protein At5g39350 family"/>
    <property type="match status" value="1"/>
</dbReference>
<dbReference type="InterPro" id="IPR046960">
    <property type="entry name" value="PPR_At4g14850-like_plant"/>
</dbReference>
<dbReference type="GO" id="GO:0003723">
    <property type="term" value="F:RNA binding"/>
    <property type="evidence" value="ECO:0007669"/>
    <property type="project" value="InterPro"/>
</dbReference>
<dbReference type="PANTHER" id="PTHR47926">
    <property type="entry name" value="PENTATRICOPEPTIDE REPEAT-CONTAINING PROTEIN"/>
    <property type="match status" value="1"/>
</dbReference>